<accession>A0A919K744</accession>
<keyword evidence="4" id="KW-1185">Reference proteome</keyword>
<evidence type="ECO:0000256" key="1">
    <source>
        <dbReference type="SAM" id="SignalP"/>
    </source>
</evidence>
<dbReference type="InterPro" id="IPR052577">
    <property type="entry name" value="VWA7"/>
</dbReference>
<dbReference type="PANTHER" id="PTHR14905">
    <property type="entry name" value="NG37"/>
    <property type="match status" value="1"/>
</dbReference>
<reference evidence="3" key="1">
    <citation type="submission" date="2021-01" db="EMBL/GenBank/DDBJ databases">
        <title>Whole genome shotgun sequence of Actinoplanes rishiriensis NBRC 108556.</title>
        <authorList>
            <person name="Komaki H."/>
            <person name="Tamura T."/>
        </authorList>
    </citation>
    <scope>NUCLEOTIDE SEQUENCE</scope>
    <source>
        <strain evidence="3">NBRC 108556</strain>
    </source>
</reference>
<dbReference type="EMBL" id="BOMV01000076">
    <property type="protein sequence ID" value="GIE99738.1"/>
    <property type="molecule type" value="Genomic_DNA"/>
</dbReference>
<keyword evidence="1" id="KW-0732">Signal</keyword>
<dbReference type="InterPro" id="IPR056862">
    <property type="entry name" value="VWA7_N"/>
</dbReference>
<organism evidence="3 4">
    <name type="scientific">Paractinoplanes rishiriensis</name>
    <dbReference type="NCBI Taxonomy" id="1050105"/>
    <lineage>
        <taxon>Bacteria</taxon>
        <taxon>Bacillati</taxon>
        <taxon>Actinomycetota</taxon>
        <taxon>Actinomycetes</taxon>
        <taxon>Micromonosporales</taxon>
        <taxon>Micromonosporaceae</taxon>
        <taxon>Paractinoplanes</taxon>
    </lineage>
</organism>
<evidence type="ECO:0000313" key="4">
    <source>
        <dbReference type="Proteomes" id="UP000636960"/>
    </source>
</evidence>
<name>A0A919K744_9ACTN</name>
<evidence type="ECO:0000313" key="3">
    <source>
        <dbReference type="EMBL" id="GIE99738.1"/>
    </source>
</evidence>
<protein>
    <recommendedName>
        <fullName evidence="2">VWA7 N-terminal domain-containing protein</fullName>
    </recommendedName>
</protein>
<feature type="signal peptide" evidence="1">
    <location>
        <begin position="1"/>
        <end position="37"/>
    </location>
</feature>
<feature type="chain" id="PRO_5039431093" description="VWA7 N-terminal domain-containing protein" evidence="1">
    <location>
        <begin position="38"/>
        <end position="272"/>
    </location>
</feature>
<evidence type="ECO:0000259" key="2">
    <source>
        <dbReference type="Pfam" id="PF25107"/>
    </source>
</evidence>
<sequence length="272" mass="28732">MLKRATSTATRRVRVALATAVATVATLFVVPSPAAEAFPVEAFAFGGNSHASMTRAMLTRAVLDYFGISNPSVATRRAIDDIAAANEAVDGDQVSSAKHFDGENFSGGKALIQTHFSNVVTLLLIGNPSGARLSFGAALHTIQDFYAHSNWVELGIRSPTRALWTTDAIGTIAGPREATCNGSTLLTTKLTSGYYGGEDRTPQIASKCRHGGPTDFSAGFGGINKDFSDTLLSPHATFHAEAARQATAGSRLFLDDINFSVGQFFTEELLAV</sequence>
<dbReference type="Proteomes" id="UP000636960">
    <property type="component" value="Unassembled WGS sequence"/>
</dbReference>
<proteinExistence type="predicted"/>
<dbReference type="PANTHER" id="PTHR14905:SF7">
    <property type="entry name" value="VON WILLEBRAND FACTOR A DOMAIN-CONTAINING PROTEIN 7"/>
    <property type="match status" value="1"/>
</dbReference>
<feature type="domain" description="VWA7 N-terminal" evidence="2">
    <location>
        <begin position="65"/>
        <end position="263"/>
    </location>
</feature>
<dbReference type="Pfam" id="PF25107">
    <property type="entry name" value="VWA7_N"/>
    <property type="match status" value="1"/>
</dbReference>
<dbReference type="RefSeq" id="WP_203786713.1">
    <property type="nucleotide sequence ID" value="NZ_BOMV01000076.1"/>
</dbReference>
<gene>
    <name evidence="3" type="ORF">Ari01nite_72030</name>
</gene>
<comment type="caution">
    <text evidence="3">The sequence shown here is derived from an EMBL/GenBank/DDBJ whole genome shotgun (WGS) entry which is preliminary data.</text>
</comment>
<dbReference type="AlphaFoldDB" id="A0A919K744"/>